<dbReference type="Pfam" id="PF01825">
    <property type="entry name" value="GPS"/>
    <property type="match status" value="1"/>
</dbReference>
<feature type="transmembrane region" description="Helical" evidence="11">
    <location>
        <begin position="1206"/>
        <end position="1230"/>
    </location>
</feature>
<dbReference type="PROSITE" id="PS50221">
    <property type="entry name" value="GAIN_B"/>
    <property type="match status" value="1"/>
</dbReference>
<comment type="subcellular location">
    <subcellularLocation>
        <location evidence="1">Cell membrane</location>
        <topology evidence="1">Multi-pass membrane protein</topology>
    </subcellularLocation>
</comment>
<dbReference type="Proteomes" id="UP000824782">
    <property type="component" value="Unassembled WGS sequence"/>
</dbReference>
<dbReference type="PROSITE" id="PS50261">
    <property type="entry name" value="G_PROTEIN_RECEP_F2_4"/>
    <property type="match status" value="1"/>
</dbReference>
<dbReference type="Pfam" id="PF25387">
    <property type="entry name" value="ADGRF3_N"/>
    <property type="match status" value="1"/>
</dbReference>
<dbReference type="InterPro" id="IPR057244">
    <property type="entry name" value="GAIN_B"/>
</dbReference>
<reference evidence="17" key="1">
    <citation type="thesis" date="2020" institute="ProQuest LLC" country="789 East Eisenhower Parkway, Ann Arbor, MI, USA">
        <title>Comparative Genomics and Chromosome Evolution.</title>
        <authorList>
            <person name="Mudd A.B."/>
        </authorList>
    </citation>
    <scope>NUCLEOTIDE SEQUENCE</scope>
    <source>
        <strain evidence="17">237g6f4</strain>
        <tissue evidence="17">Blood</tissue>
    </source>
</reference>
<name>A0AAV7C4W3_ENGPU</name>
<dbReference type="PRINTS" id="PR01695">
    <property type="entry name" value="IGHEPTARCPTR"/>
</dbReference>
<gene>
    <name evidence="17" type="ORF">GDO81_007096</name>
</gene>
<dbReference type="InterPro" id="IPR036179">
    <property type="entry name" value="Ig-like_dom_sf"/>
</dbReference>
<dbReference type="Gene3D" id="3.30.70.960">
    <property type="entry name" value="SEA domain"/>
    <property type="match status" value="1"/>
</dbReference>
<dbReference type="Pfam" id="PF00047">
    <property type="entry name" value="ig"/>
    <property type="match status" value="1"/>
</dbReference>
<dbReference type="InterPro" id="IPR013783">
    <property type="entry name" value="Ig-like_fold"/>
</dbReference>
<evidence type="ECO:0000256" key="9">
    <source>
        <dbReference type="ARBA" id="ARBA00023180"/>
    </source>
</evidence>
<dbReference type="PRINTS" id="PR00249">
    <property type="entry name" value="GPCRSECRETIN"/>
</dbReference>
<comment type="caution">
    <text evidence="17">The sequence shown here is derived from an EMBL/GenBank/DDBJ whole genome shotgun (WGS) entry which is preliminary data.</text>
</comment>
<dbReference type="CDD" id="cd00096">
    <property type="entry name" value="Ig"/>
    <property type="match status" value="1"/>
</dbReference>
<keyword evidence="3" id="KW-1003">Cell membrane</keyword>
<accession>A0AAV7C4W3</accession>
<comment type="similarity">
    <text evidence="2">Belongs to the G-protein coupled receptor 2 family. Adhesion G-protein coupled receptor (ADGR) subfamily.</text>
</comment>
<feature type="transmembrane region" description="Helical" evidence="11">
    <location>
        <begin position="1179"/>
        <end position="1200"/>
    </location>
</feature>
<feature type="transmembrane region" description="Helical" evidence="11">
    <location>
        <begin position="1052"/>
        <end position="1076"/>
    </location>
</feature>
<keyword evidence="6 11" id="KW-1133">Transmembrane helix</keyword>
<evidence type="ECO:0000256" key="10">
    <source>
        <dbReference type="ARBA" id="ARBA00023319"/>
    </source>
</evidence>
<evidence type="ECO:0000256" key="3">
    <source>
        <dbReference type="ARBA" id="ARBA00022475"/>
    </source>
</evidence>
<dbReference type="InterPro" id="IPR007110">
    <property type="entry name" value="Ig-like_dom"/>
</dbReference>
<feature type="domain" description="GAIN-B" evidence="14">
    <location>
        <begin position="806"/>
        <end position="970"/>
    </location>
</feature>
<dbReference type="Pfam" id="PF07679">
    <property type="entry name" value="I-set"/>
    <property type="match status" value="1"/>
</dbReference>
<feature type="transmembrane region" description="Helical" evidence="11">
    <location>
        <begin position="1020"/>
        <end position="1040"/>
    </location>
</feature>
<dbReference type="InterPro" id="IPR013151">
    <property type="entry name" value="Immunoglobulin_dom"/>
</dbReference>
<evidence type="ECO:0000256" key="6">
    <source>
        <dbReference type="ARBA" id="ARBA00022989"/>
    </source>
</evidence>
<keyword evidence="10" id="KW-0393">Immunoglobulin domain</keyword>
<feature type="signal peptide" evidence="12">
    <location>
        <begin position="1"/>
        <end position="21"/>
    </location>
</feature>
<feature type="transmembrane region" description="Helical" evidence="11">
    <location>
        <begin position="1133"/>
        <end position="1158"/>
    </location>
</feature>
<feature type="domain" description="SEA" evidence="13">
    <location>
        <begin position="162"/>
        <end position="283"/>
    </location>
</feature>
<dbReference type="PANTHER" id="PTHR45813:SF4">
    <property type="entry name" value="ADHESION G PROTEIN-COUPLED RECEPTOR F5"/>
    <property type="match status" value="1"/>
</dbReference>
<keyword evidence="18" id="KW-1185">Reference proteome</keyword>
<dbReference type="GO" id="GO:0007166">
    <property type="term" value="P:cell surface receptor signaling pathway"/>
    <property type="evidence" value="ECO:0007669"/>
    <property type="project" value="InterPro"/>
</dbReference>
<dbReference type="InterPro" id="IPR051587">
    <property type="entry name" value="Adhesion_GPCR"/>
</dbReference>
<dbReference type="EMBL" id="WNYA01000003">
    <property type="protein sequence ID" value="KAG8580032.1"/>
    <property type="molecule type" value="Genomic_DNA"/>
</dbReference>
<evidence type="ECO:0000259" key="15">
    <source>
        <dbReference type="PROSITE" id="PS50261"/>
    </source>
</evidence>
<keyword evidence="5 12" id="KW-0732">Signal</keyword>
<dbReference type="GO" id="GO:0007189">
    <property type="term" value="P:adenylate cyclase-activating G protein-coupled receptor signaling pathway"/>
    <property type="evidence" value="ECO:0007669"/>
    <property type="project" value="TreeGrafter"/>
</dbReference>
<dbReference type="SUPFAM" id="SSF82671">
    <property type="entry name" value="SEA domain"/>
    <property type="match status" value="1"/>
</dbReference>
<evidence type="ECO:0008006" key="19">
    <source>
        <dbReference type="Google" id="ProtNLM"/>
    </source>
</evidence>
<dbReference type="InterPro" id="IPR000832">
    <property type="entry name" value="GPCR_2_secretin-like"/>
</dbReference>
<dbReference type="SUPFAM" id="SSF48726">
    <property type="entry name" value="Immunoglobulin"/>
    <property type="match status" value="2"/>
</dbReference>
<keyword evidence="4 11" id="KW-0812">Transmembrane</keyword>
<sequence length="1300" mass="142466">MRLQWIFIFLMLACWIAPTEEKTESWDLSSLMSYLFHGDHEIESDTVMERSLSRGKRATAATEYTVDIEISFPDASLTSLIRDFITKNLTYLNLNSTDTQIKSISVTTACNQIGSNVQCTCESGYMWPTGVCNSTSSCPGSGASSCNCIQGTSIPAQYCQPKPVSMKLSLKLLEQYTDDLKDPTSAKYKKFKADLEAQFAKAYGSLSGFQSATVTGFRPGSVVADYTLVTEPTSTTALTTANNNLVDGLKAANYSVSGIKNTVYDNITITYSPGSIYYRDTVLLTCIVSISSFTNVAWYLNATQPIAASWYTTSLTDARTVSVLTLNNILLDGSGTYSCIVEDSLNSYQANTTISVQPLDITVLNTNVACNNRDIPVMQCCTQGLSTEFYMTCSVSAGLQGVVINNSLCKTYQVTGNKTTCGGLNSGSYDCTCYTMNGANGTRNVKVTYQATYSATVTPNVYTISEGKYLTMDCSCDATSVNSITWFLQNTSISSENYTVDLATCKSTLTILTTMAWNGTYQCSVNTGSGDRISDSKDITVFKLIKSSQISVNLPVSNFQENSQIPFSCCISDTTGYKQASLQITLVNGITLPPQTMTKTSQCFTATYQPVQLMDFTARCNITNDNNDNVVSSDMQLKFIKEAKCTTPYVGAKDSVITVSCGADDPTLTGTKNLTCNGVYWNEVPGTSTCRSAALDNIKNQIDALTSPVSKDQVPNVLGSLSSVLNAEKENISASSTDILIVISALQTLEVVAEKIKKPEMQNFLNVVDVIVNNTGTWEKVPDKVQQSSNLLQSVEKFAEKLTITGPITLKNNSNIQLEANTLSNLTATGDNYMANFQFTHMGNLTGNILIDRNSLSTFPSNATVVSVAYATLKDILNATSKNSSITGDLNGLVMTTTVSENYTDFQIEMNFTKINPRLNKTMCVFWNFKSQDWDNTGCRPKNNSDNTTVTCICDHLTSFSILMSYDYPTNREAERILTYITYIGLGISMLSLVICIVIEATVWKSVTKNKTSYMRHVCIMNIAVTLLMADIWFIVGGAMSDLEKTDACVAATFFTHLFYLCTFFWMLTMGLILFYRLMCIFHDLSKTVMMGISFFLGYGCPIIITVITVAVTQPSKTYTYDKKCWLNMKESMAFLAFIIPALTILLVNFVTLFVVIIKVLRPSVGDKPKKEERSSLNHITKCILILTPLLGLTWGFGIGTMSSKILAIHGIFAALNSLQGLFILLFGCLMDKKVRDALFSRFSVSRWSSQQTKTSNLSSTDPVFSRGVINLFGKKGVYNISSAQATSTSEASNSYSLLT</sequence>
<protein>
    <recommendedName>
        <fullName evidence="19">Adhesion G protein-coupled receptor F5</fullName>
    </recommendedName>
</protein>
<evidence type="ECO:0000256" key="5">
    <source>
        <dbReference type="ARBA" id="ARBA00022729"/>
    </source>
</evidence>
<evidence type="ECO:0000256" key="12">
    <source>
        <dbReference type="SAM" id="SignalP"/>
    </source>
</evidence>
<dbReference type="InterPro" id="IPR036364">
    <property type="entry name" value="SEA_dom_sf"/>
</dbReference>
<dbReference type="Gene3D" id="2.60.220.50">
    <property type="match status" value="1"/>
</dbReference>
<feature type="transmembrane region" description="Helical" evidence="11">
    <location>
        <begin position="1088"/>
        <end position="1113"/>
    </location>
</feature>
<evidence type="ECO:0000256" key="11">
    <source>
        <dbReference type="SAM" id="Phobius"/>
    </source>
</evidence>
<proteinExistence type="inferred from homology"/>
<keyword evidence="9" id="KW-0325">Glycoprotein</keyword>
<feature type="domain" description="Ig-like" evidence="16">
    <location>
        <begin position="265"/>
        <end position="355"/>
    </location>
</feature>
<dbReference type="PROSITE" id="PS50024">
    <property type="entry name" value="SEA"/>
    <property type="match status" value="1"/>
</dbReference>
<dbReference type="InterPro" id="IPR008078">
    <property type="entry name" value="GPCR_2_Ig-hepta-like_rcpt"/>
</dbReference>
<evidence type="ECO:0000256" key="2">
    <source>
        <dbReference type="ARBA" id="ARBA00007343"/>
    </source>
</evidence>
<dbReference type="Pfam" id="PF01390">
    <property type="entry name" value="SEA"/>
    <property type="match status" value="1"/>
</dbReference>
<dbReference type="Gene3D" id="1.20.1070.10">
    <property type="entry name" value="Rhodopsin 7-helix transmembrane proteins"/>
    <property type="match status" value="1"/>
</dbReference>
<dbReference type="InterPro" id="IPR017983">
    <property type="entry name" value="GPCR_2_secretin-like_CS"/>
</dbReference>
<feature type="domain" description="Ig-like" evidence="16">
    <location>
        <begin position="453"/>
        <end position="540"/>
    </location>
</feature>
<dbReference type="Gene3D" id="2.60.40.10">
    <property type="entry name" value="Immunoglobulins"/>
    <property type="match status" value="2"/>
</dbReference>
<feature type="domain" description="G-protein coupled receptors family 2 profile 2" evidence="15">
    <location>
        <begin position="978"/>
        <end position="1232"/>
    </location>
</feature>
<feature type="transmembrane region" description="Helical" evidence="11">
    <location>
        <begin position="977"/>
        <end position="999"/>
    </location>
</feature>
<dbReference type="SMART" id="SM00409">
    <property type="entry name" value="IG"/>
    <property type="match status" value="2"/>
</dbReference>
<dbReference type="GO" id="GO:0004930">
    <property type="term" value="F:G protein-coupled receptor activity"/>
    <property type="evidence" value="ECO:0007669"/>
    <property type="project" value="InterPro"/>
</dbReference>
<evidence type="ECO:0000256" key="7">
    <source>
        <dbReference type="ARBA" id="ARBA00023136"/>
    </source>
</evidence>
<dbReference type="SMART" id="SM00303">
    <property type="entry name" value="GPS"/>
    <property type="match status" value="1"/>
</dbReference>
<dbReference type="FunFam" id="1.20.1070.10:FF:000058">
    <property type="entry name" value="Adhesion G protein-coupled receptor F5"/>
    <property type="match status" value="1"/>
</dbReference>
<evidence type="ECO:0000256" key="8">
    <source>
        <dbReference type="ARBA" id="ARBA00023157"/>
    </source>
</evidence>
<organism evidence="17 18">
    <name type="scientific">Engystomops pustulosus</name>
    <name type="common">Tungara frog</name>
    <name type="synonym">Physalaemus pustulosus</name>
    <dbReference type="NCBI Taxonomy" id="76066"/>
    <lineage>
        <taxon>Eukaryota</taxon>
        <taxon>Metazoa</taxon>
        <taxon>Chordata</taxon>
        <taxon>Craniata</taxon>
        <taxon>Vertebrata</taxon>
        <taxon>Euteleostomi</taxon>
        <taxon>Amphibia</taxon>
        <taxon>Batrachia</taxon>
        <taxon>Anura</taxon>
        <taxon>Neobatrachia</taxon>
        <taxon>Hyloidea</taxon>
        <taxon>Leptodactylidae</taxon>
        <taxon>Leiuperinae</taxon>
        <taxon>Engystomops</taxon>
    </lineage>
</organism>
<evidence type="ECO:0000313" key="17">
    <source>
        <dbReference type="EMBL" id="KAG8580032.1"/>
    </source>
</evidence>
<keyword evidence="7 11" id="KW-0472">Membrane</keyword>
<dbReference type="Pfam" id="PF00002">
    <property type="entry name" value="7tm_2"/>
    <property type="match status" value="1"/>
</dbReference>
<feature type="chain" id="PRO_5043630626" description="Adhesion G protein-coupled receptor F5" evidence="12">
    <location>
        <begin position="22"/>
        <end position="1300"/>
    </location>
</feature>
<dbReference type="SMART" id="SM00408">
    <property type="entry name" value="IGc2"/>
    <property type="match status" value="2"/>
</dbReference>
<dbReference type="GO" id="GO:0005886">
    <property type="term" value="C:plasma membrane"/>
    <property type="evidence" value="ECO:0007669"/>
    <property type="project" value="UniProtKB-SubCell"/>
</dbReference>
<dbReference type="InterPro" id="IPR057400">
    <property type="entry name" value="ADGRF3/5_N"/>
</dbReference>
<dbReference type="PROSITE" id="PS50835">
    <property type="entry name" value="IG_LIKE"/>
    <property type="match status" value="2"/>
</dbReference>
<dbReference type="SMART" id="SM00200">
    <property type="entry name" value="SEA"/>
    <property type="match status" value="1"/>
</dbReference>
<dbReference type="CDD" id="cd15932">
    <property type="entry name" value="7tmB2_GPR116-like_Adhesion_VI"/>
    <property type="match status" value="1"/>
</dbReference>
<evidence type="ECO:0000313" key="18">
    <source>
        <dbReference type="Proteomes" id="UP000824782"/>
    </source>
</evidence>
<evidence type="ECO:0000259" key="14">
    <source>
        <dbReference type="PROSITE" id="PS50221"/>
    </source>
</evidence>
<dbReference type="InterPro" id="IPR017981">
    <property type="entry name" value="GPCR_2-like_7TM"/>
</dbReference>
<keyword evidence="8" id="KW-1015">Disulfide bond</keyword>
<dbReference type="InterPro" id="IPR003599">
    <property type="entry name" value="Ig_sub"/>
</dbReference>
<dbReference type="PROSITE" id="PS00650">
    <property type="entry name" value="G_PROTEIN_RECEP_F2_2"/>
    <property type="match status" value="1"/>
</dbReference>
<dbReference type="InterPro" id="IPR003598">
    <property type="entry name" value="Ig_sub2"/>
</dbReference>
<evidence type="ECO:0000256" key="1">
    <source>
        <dbReference type="ARBA" id="ARBA00004651"/>
    </source>
</evidence>
<dbReference type="PANTHER" id="PTHR45813">
    <property type="entry name" value="IG-LIKE DOMAIN-CONTAINING PROTEIN"/>
    <property type="match status" value="1"/>
</dbReference>
<evidence type="ECO:0000259" key="13">
    <source>
        <dbReference type="PROSITE" id="PS50024"/>
    </source>
</evidence>
<dbReference type="InterPro" id="IPR013098">
    <property type="entry name" value="Ig_I-set"/>
</dbReference>
<evidence type="ECO:0000259" key="16">
    <source>
        <dbReference type="PROSITE" id="PS50835"/>
    </source>
</evidence>
<dbReference type="InterPro" id="IPR046338">
    <property type="entry name" value="GAIN_dom_sf"/>
</dbReference>
<dbReference type="InterPro" id="IPR000203">
    <property type="entry name" value="GPS"/>
</dbReference>
<dbReference type="InterPro" id="IPR000082">
    <property type="entry name" value="SEA_dom"/>
</dbReference>
<evidence type="ECO:0000256" key="4">
    <source>
        <dbReference type="ARBA" id="ARBA00022692"/>
    </source>
</evidence>